<comment type="caution">
    <text evidence="1">The sequence shown here is derived from an EMBL/GenBank/DDBJ whole genome shotgun (WGS) entry which is preliminary data.</text>
</comment>
<sequence length="99" mass="11341">MNNKVFLPSEHSVQEGHNENCSELILRLTGVFLQFSNQSGASWRIIIKIHGTEVYMCIVLQQVLVTPSPYILYLTSFGERWGSLGLNVKQLYFFKSVVF</sequence>
<dbReference type="EMBL" id="CAIIXF020000011">
    <property type="protein sequence ID" value="CAH1800297.1"/>
    <property type="molecule type" value="Genomic_DNA"/>
</dbReference>
<name>A0A8S4Q2B6_OWEFU</name>
<organism evidence="1 2">
    <name type="scientific">Owenia fusiformis</name>
    <name type="common">Polychaete worm</name>
    <dbReference type="NCBI Taxonomy" id="6347"/>
    <lineage>
        <taxon>Eukaryota</taxon>
        <taxon>Metazoa</taxon>
        <taxon>Spiralia</taxon>
        <taxon>Lophotrochozoa</taxon>
        <taxon>Annelida</taxon>
        <taxon>Polychaeta</taxon>
        <taxon>Sedentaria</taxon>
        <taxon>Canalipalpata</taxon>
        <taxon>Sabellida</taxon>
        <taxon>Oweniida</taxon>
        <taxon>Oweniidae</taxon>
        <taxon>Owenia</taxon>
    </lineage>
</organism>
<keyword evidence="2" id="KW-1185">Reference proteome</keyword>
<dbReference type="Proteomes" id="UP000749559">
    <property type="component" value="Unassembled WGS sequence"/>
</dbReference>
<feature type="non-terminal residue" evidence="1">
    <location>
        <position position="99"/>
    </location>
</feature>
<dbReference type="AlphaFoldDB" id="A0A8S4Q2B6"/>
<accession>A0A8S4Q2B6</accession>
<evidence type="ECO:0000313" key="2">
    <source>
        <dbReference type="Proteomes" id="UP000749559"/>
    </source>
</evidence>
<proteinExistence type="predicted"/>
<reference evidence="1" key="1">
    <citation type="submission" date="2022-03" db="EMBL/GenBank/DDBJ databases">
        <authorList>
            <person name="Martin C."/>
        </authorList>
    </citation>
    <scope>NUCLEOTIDE SEQUENCE</scope>
</reference>
<evidence type="ECO:0000313" key="1">
    <source>
        <dbReference type="EMBL" id="CAH1800297.1"/>
    </source>
</evidence>
<gene>
    <name evidence="1" type="ORF">OFUS_LOCUS24203</name>
</gene>
<protein>
    <submittedName>
        <fullName evidence="1">Uncharacterized protein</fullName>
    </submittedName>
</protein>